<accession>A0AAV0H621</accession>
<dbReference type="AlphaFoldDB" id="A0AAV0H621"/>
<evidence type="ECO:0008006" key="6">
    <source>
        <dbReference type="Google" id="ProtNLM"/>
    </source>
</evidence>
<keyword evidence="5" id="KW-1185">Reference proteome</keyword>
<dbReference type="GO" id="GO:0003735">
    <property type="term" value="F:structural constituent of ribosome"/>
    <property type="evidence" value="ECO:0007669"/>
    <property type="project" value="InterPro"/>
</dbReference>
<evidence type="ECO:0000256" key="3">
    <source>
        <dbReference type="ARBA" id="ARBA00023274"/>
    </source>
</evidence>
<dbReference type="Gene3D" id="3.30.420.80">
    <property type="entry name" value="Ribosomal protein S11"/>
    <property type="match status" value="1"/>
</dbReference>
<evidence type="ECO:0000256" key="2">
    <source>
        <dbReference type="ARBA" id="ARBA00022980"/>
    </source>
</evidence>
<dbReference type="PANTHER" id="PTHR11759">
    <property type="entry name" value="40S RIBOSOMAL PROTEIN S14/30S RIBOSOMAL PROTEIN S11"/>
    <property type="match status" value="1"/>
</dbReference>
<keyword evidence="2" id="KW-0689">Ribosomal protein</keyword>
<dbReference type="GO" id="GO:0005840">
    <property type="term" value="C:ribosome"/>
    <property type="evidence" value="ECO:0007669"/>
    <property type="project" value="UniProtKB-KW"/>
</dbReference>
<proteinExistence type="inferred from homology"/>
<protein>
    <recommendedName>
        <fullName evidence="6">Ribosomal protein S11</fullName>
    </recommendedName>
</protein>
<evidence type="ECO:0000256" key="1">
    <source>
        <dbReference type="ARBA" id="ARBA00006194"/>
    </source>
</evidence>
<comment type="similarity">
    <text evidence="1">Belongs to the universal ribosomal protein uS11 family.</text>
</comment>
<evidence type="ECO:0000313" key="5">
    <source>
        <dbReference type="Proteomes" id="UP001154282"/>
    </source>
</evidence>
<keyword evidence="3" id="KW-0687">Ribonucleoprotein</keyword>
<dbReference type="Proteomes" id="UP001154282">
    <property type="component" value="Unassembled WGS sequence"/>
</dbReference>
<dbReference type="EMBL" id="CAMGYJ010000002">
    <property type="protein sequence ID" value="CAI0380612.1"/>
    <property type="molecule type" value="Genomic_DNA"/>
</dbReference>
<evidence type="ECO:0000313" key="4">
    <source>
        <dbReference type="EMBL" id="CAI0380612.1"/>
    </source>
</evidence>
<dbReference type="GO" id="GO:1990904">
    <property type="term" value="C:ribonucleoprotein complex"/>
    <property type="evidence" value="ECO:0007669"/>
    <property type="project" value="UniProtKB-KW"/>
</dbReference>
<sequence length="76" mass="8742">MVPKLSRYVAEATSEHVGRKARDGVVVKVNGFSLFKKKRQAIMSFKEGFGNSIDYIEDTTRKPHYNGCRLPKKRRI</sequence>
<dbReference type="InterPro" id="IPR001971">
    <property type="entry name" value="Ribosomal_uS11"/>
</dbReference>
<comment type="caution">
    <text evidence="4">The sequence shown here is derived from an EMBL/GenBank/DDBJ whole genome shotgun (WGS) entry which is preliminary data.</text>
</comment>
<dbReference type="GO" id="GO:0006412">
    <property type="term" value="P:translation"/>
    <property type="evidence" value="ECO:0007669"/>
    <property type="project" value="InterPro"/>
</dbReference>
<organism evidence="4 5">
    <name type="scientific">Linum tenue</name>
    <dbReference type="NCBI Taxonomy" id="586396"/>
    <lineage>
        <taxon>Eukaryota</taxon>
        <taxon>Viridiplantae</taxon>
        <taxon>Streptophyta</taxon>
        <taxon>Embryophyta</taxon>
        <taxon>Tracheophyta</taxon>
        <taxon>Spermatophyta</taxon>
        <taxon>Magnoliopsida</taxon>
        <taxon>eudicotyledons</taxon>
        <taxon>Gunneridae</taxon>
        <taxon>Pentapetalae</taxon>
        <taxon>rosids</taxon>
        <taxon>fabids</taxon>
        <taxon>Malpighiales</taxon>
        <taxon>Linaceae</taxon>
        <taxon>Linum</taxon>
    </lineage>
</organism>
<reference evidence="4" key="1">
    <citation type="submission" date="2022-08" db="EMBL/GenBank/DDBJ databases">
        <authorList>
            <person name="Gutierrez-Valencia J."/>
        </authorList>
    </citation>
    <scope>NUCLEOTIDE SEQUENCE</scope>
</reference>
<gene>
    <name evidence="4" type="ORF">LITE_LOCUS2752</name>
</gene>
<dbReference type="InterPro" id="IPR036967">
    <property type="entry name" value="Ribosomal_uS11_sf"/>
</dbReference>
<dbReference type="SUPFAM" id="SSF53137">
    <property type="entry name" value="Translational machinery components"/>
    <property type="match status" value="1"/>
</dbReference>
<name>A0AAV0H621_9ROSI</name>